<dbReference type="PROSITE" id="PS50846">
    <property type="entry name" value="HMA_2"/>
    <property type="match status" value="2"/>
</dbReference>
<evidence type="ECO:0000256" key="3">
    <source>
        <dbReference type="ARBA" id="ARBA00023289"/>
    </source>
</evidence>
<dbReference type="CDD" id="cd00371">
    <property type="entry name" value="HMA"/>
    <property type="match status" value="2"/>
</dbReference>
<name>A0A7N0V5C5_KALFE</name>
<feature type="region of interest" description="Disordered" evidence="5">
    <location>
        <begin position="180"/>
        <end position="201"/>
    </location>
</feature>
<evidence type="ECO:0000256" key="4">
    <source>
        <dbReference type="ARBA" id="ARBA00024045"/>
    </source>
</evidence>
<dbReference type="Proteomes" id="UP000594263">
    <property type="component" value="Unplaced"/>
</dbReference>
<evidence type="ECO:0000313" key="8">
    <source>
        <dbReference type="Proteomes" id="UP000594263"/>
    </source>
</evidence>
<keyword evidence="1" id="KW-0488">Methylation</keyword>
<dbReference type="AlphaFoldDB" id="A0A7N0V5C5"/>
<dbReference type="InterPro" id="IPR036163">
    <property type="entry name" value="HMA_dom_sf"/>
</dbReference>
<dbReference type="InterPro" id="IPR006121">
    <property type="entry name" value="HMA_dom"/>
</dbReference>
<dbReference type="EnsemblPlants" id="Kaladp0103s0023.1.v1.1">
    <property type="protein sequence ID" value="Kaladp0103s0023.1.v1.1"/>
    <property type="gene ID" value="Kaladp0103s0023.v1.1"/>
</dbReference>
<feature type="domain" description="HMA" evidence="6">
    <location>
        <begin position="15"/>
        <end position="78"/>
    </location>
</feature>
<evidence type="ECO:0000256" key="2">
    <source>
        <dbReference type="ARBA" id="ARBA00022723"/>
    </source>
</evidence>
<keyword evidence="3" id="KW-0636">Prenylation</keyword>
<dbReference type="OMA" id="LHCPQCA"/>
<reference evidence="7" key="1">
    <citation type="submission" date="2021-01" db="UniProtKB">
        <authorList>
            <consortium name="EnsemblPlants"/>
        </authorList>
    </citation>
    <scope>IDENTIFICATION</scope>
</reference>
<dbReference type="Gene3D" id="3.30.70.100">
    <property type="match status" value="2"/>
</dbReference>
<dbReference type="Gramene" id="Kaladp0103s0023.1.v1.1">
    <property type="protein sequence ID" value="Kaladp0103s0023.1.v1.1"/>
    <property type="gene ID" value="Kaladp0103s0023.v1.1"/>
</dbReference>
<keyword evidence="8" id="KW-1185">Reference proteome</keyword>
<dbReference type="SUPFAM" id="SSF55008">
    <property type="entry name" value="HMA, heavy metal-associated domain"/>
    <property type="match status" value="2"/>
</dbReference>
<evidence type="ECO:0000256" key="1">
    <source>
        <dbReference type="ARBA" id="ARBA00022481"/>
    </source>
</evidence>
<keyword evidence="2" id="KW-0479">Metal-binding</keyword>
<dbReference type="PANTHER" id="PTHR46195">
    <property type="entry name" value="HEAVY METAL-ASSOCIATED ISOPRENYLATED PLANT PROTEIN 7"/>
    <property type="match status" value="1"/>
</dbReference>
<dbReference type="InterPro" id="IPR044577">
    <property type="entry name" value="HIPP4/7/8/17/18/19"/>
</dbReference>
<sequence>MAAKDVKEEKSEEEVITAVYKVNLHCKQCAREIRQPLLRAQGVHKVECDIESGKITIKGSIDAVKIHKRIEKLSKKKVELVSPKPKVTQEVATTTEKKIIVKETVKEMVVRKTTVKVHMHCEKCEQDIRRMLLKHKGIYTVKTDFKAQTLMVEGSIESDRLVSHIRNKIHKKAEIVKPKEEEKAEEETQEKAKGEFKDQEKVGVKDEKGNIPYFVHYVYAPQTFSDENPHACSIM</sequence>
<protein>
    <recommendedName>
        <fullName evidence="6">HMA domain-containing protein</fullName>
    </recommendedName>
</protein>
<dbReference type="PANTHER" id="PTHR46195:SF12">
    <property type="entry name" value="HEAVY METAL-ASSOCIATED ISOPRENYLATED PLANT PROTEIN 4"/>
    <property type="match status" value="1"/>
</dbReference>
<keyword evidence="3" id="KW-0449">Lipoprotein</keyword>
<feature type="compositionally biased region" description="Basic and acidic residues" evidence="5">
    <location>
        <begin position="189"/>
        <end position="201"/>
    </location>
</feature>
<comment type="similarity">
    <text evidence="4">Belongs to the HIPP family.</text>
</comment>
<dbReference type="Pfam" id="PF00403">
    <property type="entry name" value="HMA"/>
    <property type="match status" value="2"/>
</dbReference>
<proteinExistence type="inferred from homology"/>
<evidence type="ECO:0000313" key="7">
    <source>
        <dbReference type="EnsemblPlants" id="Kaladp0103s0023.1.v1.1"/>
    </source>
</evidence>
<organism evidence="7 8">
    <name type="scientific">Kalanchoe fedtschenkoi</name>
    <name type="common">Lavender scallops</name>
    <name type="synonym">South American air plant</name>
    <dbReference type="NCBI Taxonomy" id="63787"/>
    <lineage>
        <taxon>Eukaryota</taxon>
        <taxon>Viridiplantae</taxon>
        <taxon>Streptophyta</taxon>
        <taxon>Embryophyta</taxon>
        <taxon>Tracheophyta</taxon>
        <taxon>Spermatophyta</taxon>
        <taxon>Magnoliopsida</taxon>
        <taxon>eudicotyledons</taxon>
        <taxon>Gunneridae</taxon>
        <taxon>Pentapetalae</taxon>
        <taxon>Saxifragales</taxon>
        <taxon>Crassulaceae</taxon>
        <taxon>Kalanchoe</taxon>
    </lineage>
</organism>
<accession>A0A7N0V5C5</accession>
<evidence type="ECO:0000256" key="5">
    <source>
        <dbReference type="SAM" id="MobiDB-lite"/>
    </source>
</evidence>
<dbReference type="GO" id="GO:0046872">
    <property type="term" value="F:metal ion binding"/>
    <property type="evidence" value="ECO:0007669"/>
    <property type="project" value="UniProtKB-KW"/>
</dbReference>
<feature type="domain" description="HMA" evidence="6">
    <location>
        <begin position="110"/>
        <end position="177"/>
    </location>
</feature>
<evidence type="ECO:0000259" key="6">
    <source>
        <dbReference type="PROSITE" id="PS50846"/>
    </source>
</evidence>